<keyword evidence="3" id="KW-1185">Reference proteome</keyword>
<name>A0AAU9SIM5_THLAR</name>
<evidence type="ECO:0000256" key="1">
    <source>
        <dbReference type="SAM" id="SignalP"/>
    </source>
</evidence>
<protein>
    <submittedName>
        <fullName evidence="2">Uncharacterized protein</fullName>
    </submittedName>
</protein>
<dbReference type="InterPro" id="IPR002160">
    <property type="entry name" value="Prot_inh_Kunz-lg"/>
</dbReference>
<sequence>MKPMFYFLLALTAVLAATTNAGEPVLDVEGRPIFDGSYFVLPAIFGPAGGGLTLAPHGDKPCSFDIVQESSEIKMAIPVRFSNWMSGVGFVPESVPLNIEMDIKATICVQSTYWWVDESYRESETRFVGAGLKPEGYSSKSFFLIKKSGDFRNGYKFVFCPRYSDCIDVGIFVDENGARRLAISSTPFSVVFVKATETETSSKTMSII</sequence>
<dbReference type="EMBL" id="OU466861">
    <property type="protein sequence ID" value="CAH2067039.1"/>
    <property type="molecule type" value="Genomic_DNA"/>
</dbReference>
<dbReference type="SUPFAM" id="SSF50386">
    <property type="entry name" value="STI-like"/>
    <property type="match status" value="1"/>
</dbReference>
<reference evidence="2 3" key="1">
    <citation type="submission" date="2022-03" db="EMBL/GenBank/DDBJ databases">
        <authorList>
            <person name="Nunn A."/>
            <person name="Chopra R."/>
            <person name="Nunn A."/>
            <person name="Contreras Garrido A."/>
        </authorList>
    </citation>
    <scope>NUCLEOTIDE SEQUENCE [LARGE SCALE GENOMIC DNA]</scope>
</reference>
<dbReference type="PANTHER" id="PTHR33107:SF12">
    <property type="entry name" value="KUNITZ TRYPSIN INHIBITOR 4"/>
    <property type="match status" value="1"/>
</dbReference>
<feature type="chain" id="PRO_5043594500" evidence="1">
    <location>
        <begin position="17"/>
        <end position="208"/>
    </location>
</feature>
<keyword evidence="1" id="KW-0732">Signal</keyword>
<organism evidence="2 3">
    <name type="scientific">Thlaspi arvense</name>
    <name type="common">Field penny-cress</name>
    <dbReference type="NCBI Taxonomy" id="13288"/>
    <lineage>
        <taxon>Eukaryota</taxon>
        <taxon>Viridiplantae</taxon>
        <taxon>Streptophyta</taxon>
        <taxon>Embryophyta</taxon>
        <taxon>Tracheophyta</taxon>
        <taxon>Spermatophyta</taxon>
        <taxon>Magnoliopsida</taxon>
        <taxon>eudicotyledons</taxon>
        <taxon>Gunneridae</taxon>
        <taxon>Pentapetalae</taxon>
        <taxon>rosids</taxon>
        <taxon>malvids</taxon>
        <taxon>Brassicales</taxon>
        <taxon>Brassicaceae</taxon>
        <taxon>Thlaspideae</taxon>
        <taxon>Thlaspi</taxon>
    </lineage>
</organism>
<dbReference type="GO" id="GO:0004866">
    <property type="term" value="F:endopeptidase inhibitor activity"/>
    <property type="evidence" value="ECO:0007669"/>
    <property type="project" value="InterPro"/>
</dbReference>
<feature type="signal peptide" evidence="1">
    <location>
        <begin position="1"/>
        <end position="16"/>
    </location>
</feature>
<dbReference type="AlphaFoldDB" id="A0AAU9SIM5"/>
<evidence type="ECO:0000313" key="2">
    <source>
        <dbReference type="EMBL" id="CAH2067039.1"/>
    </source>
</evidence>
<proteinExistence type="predicted"/>
<dbReference type="Proteomes" id="UP000836841">
    <property type="component" value="Chromosome 5"/>
</dbReference>
<dbReference type="PANTHER" id="PTHR33107">
    <property type="entry name" value="KUNITZ TRYPSIN INHIBITOR 2"/>
    <property type="match status" value="1"/>
</dbReference>
<dbReference type="InterPro" id="IPR011065">
    <property type="entry name" value="Kunitz_inhibitor_STI-like_sf"/>
</dbReference>
<dbReference type="Gene3D" id="2.80.10.50">
    <property type="match status" value="1"/>
</dbReference>
<evidence type="ECO:0000313" key="3">
    <source>
        <dbReference type="Proteomes" id="UP000836841"/>
    </source>
</evidence>
<dbReference type="Pfam" id="PF00197">
    <property type="entry name" value="Kunitz_legume"/>
    <property type="match status" value="1"/>
</dbReference>
<dbReference type="SMART" id="SM00452">
    <property type="entry name" value="STI"/>
    <property type="match status" value="1"/>
</dbReference>
<dbReference type="PRINTS" id="PR00291">
    <property type="entry name" value="KUNITZINHBTR"/>
</dbReference>
<gene>
    <name evidence="2" type="ORF">TAV2_LOCUS17283</name>
</gene>
<accession>A0AAU9SIM5</accession>